<dbReference type="Proteomes" id="UP001498476">
    <property type="component" value="Unassembled WGS sequence"/>
</dbReference>
<dbReference type="PIRSF" id="PIRSF000103">
    <property type="entry name" value="HIBADH"/>
    <property type="match status" value="1"/>
</dbReference>
<dbReference type="Gene3D" id="1.10.1040.10">
    <property type="entry name" value="N-(1-d-carboxylethyl)-l-norvaline Dehydrogenase, domain 2"/>
    <property type="match status" value="1"/>
</dbReference>
<dbReference type="PANTHER" id="PTHR43580">
    <property type="entry name" value="OXIDOREDUCTASE GLYR1-RELATED"/>
    <property type="match status" value="1"/>
</dbReference>
<evidence type="ECO:0000313" key="4">
    <source>
        <dbReference type="EMBL" id="KAK7415614.1"/>
    </source>
</evidence>
<dbReference type="InterPro" id="IPR008927">
    <property type="entry name" value="6-PGluconate_DH-like_C_sf"/>
</dbReference>
<protein>
    <recommendedName>
        <fullName evidence="3">6-phosphogluconate dehydrogenase NADP-binding domain-containing protein</fullName>
    </recommendedName>
</protein>
<dbReference type="InterPro" id="IPR013328">
    <property type="entry name" value="6PGD_dom2"/>
</dbReference>
<dbReference type="PANTHER" id="PTHR43580:SF3">
    <property type="entry name" value="6-PHOSPHOGLUCONATE DEHYDROGENASE FAMILY PROTEIN (AFU_ORTHOLOGUE AFUA_2G11600)"/>
    <property type="match status" value="1"/>
</dbReference>
<feature type="domain" description="6-phosphogluconate dehydrogenase NADP-binding" evidence="3">
    <location>
        <begin position="7"/>
        <end position="163"/>
    </location>
</feature>
<gene>
    <name evidence="4" type="ORF">QQX98_005758</name>
</gene>
<reference evidence="4 5" key="1">
    <citation type="journal article" date="2025" name="Microbiol. Resour. Announc.">
        <title>Draft genome sequences for Neonectria magnoliae and Neonectria punicea, canker pathogens of Liriodendron tulipifera and Acer saccharum in West Virginia.</title>
        <authorList>
            <person name="Petronek H.M."/>
            <person name="Kasson M.T."/>
            <person name="Metheny A.M."/>
            <person name="Stauder C.M."/>
            <person name="Lovett B."/>
            <person name="Lynch S.C."/>
            <person name="Garnas J.R."/>
            <person name="Kasson L.R."/>
            <person name="Stajich J.E."/>
        </authorList>
    </citation>
    <scope>NUCLEOTIDE SEQUENCE [LARGE SCALE GENOMIC DNA]</scope>
    <source>
        <strain evidence="4 5">NRRL 64653</strain>
    </source>
</reference>
<comment type="similarity">
    <text evidence="1">Belongs to the HIBADH-related family. NP60 subfamily.</text>
</comment>
<evidence type="ECO:0000256" key="1">
    <source>
        <dbReference type="ARBA" id="ARBA00007598"/>
    </source>
</evidence>
<keyword evidence="5" id="KW-1185">Reference proteome</keyword>
<dbReference type="InterPro" id="IPR036291">
    <property type="entry name" value="NAD(P)-bd_dom_sf"/>
</dbReference>
<accession>A0ABR1H3C0</accession>
<dbReference type="InterPro" id="IPR051265">
    <property type="entry name" value="HIBADH-related_NP60_sf"/>
</dbReference>
<evidence type="ECO:0000259" key="3">
    <source>
        <dbReference type="Pfam" id="PF03446"/>
    </source>
</evidence>
<name>A0ABR1H3C0_9HYPO</name>
<dbReference type="SUPFAM" id="SSF51735">
    <property type="entry name" value="NAD(P)-binding Rossmann-fold domains"/>
    <property type="match status" value="1"/>
</dbReference>
<dbReference type="InterPro" id="IPR006115">
    <property type="entry name" value="6PGDH_NADP-bd"/>
</dbReference>
<dbReference type="SUPFAM" id="SSF48179">
    <property type="entry name" value="6-phosphogluconate dehydrogenase C-terminal domain-like"/>
    <property type="match status" value="1"/>
</dbReference>
<dbReference type="Gene3D" id="3.40.50.720">
    <property type="entry name" value="NAD(P)-binding Rossmann-like Domain"/>
    <property type="match status" value="1"/>
</dbReference>
<dbReference type="Pfam" id="PF03446">
    <property type="entry name" value="NAD_binding_2"/>
    <property type="match status" value="1"/>
</dbReference>
<sequence length="311" mass="33154">MAPKLLWIGLGNMGRGMSSNIVQKGNLDSPLLIYNRSTKRAVDLSKSLPEGKTEGKTEVVESLADGVSRADVIFSCIANDEAVQGLFKTILEGDIAGRLFIESSTIHPATTEAIAKEVVSRGAEFVAAPVFGAPAMADSGQLLGVLAGPRASVARAKPWFTGVTSRGEIDLSDEPYGKALKLKIMGNGFIINMIEQLSEAHVVAEKSGLGTDVLHKFVEAFFPGPYTAYSTRMLSGDYYKREEPLFAVGLARKDARHLLSLAEAAGARLQNVETANAHLTQLEEHTGPSGDIAGIYGAARKEAGFKFENDA</sequence>
<dbReference type="EMBL" id="JAZAVJ010000080">
    <property type="protein sequence ID" value="KAK7415614.1"/>
    <property type="molecule type" value="Genomic_DNA"/>
</dbReference>
<proteinExistence type="inferred from homology"/>
<evidence type="ECO:0000313" key="5">
    <source>
        <dbReference type="Proteomes" id="UP001498476"/>
    </source>
</evidence>
<evidence type="ECO:0000256" key="2">
    <source>
        <dbReference type="ARBA" id="ARBA00023002"/>
    </source>
</evidence>
<keyword evidence="2" id="KW-0560">Oxidoreductase</keyword>
<dbReference type="InterPro" id="IPR015815">
    <property type="entry name" value="HIBADH-related"/>
</dbReference>
<organism evidence="4 5">
    <name type="scientific">Neonectria punicea</name>
    <dbReference type="NCBI Taxonomy" id="979145"/>
    <lineage>
        <taxon>Eukaryota</taxon>
        <taxon>Fungi</taxon>
        <taxon>Dikarya</taxon>
        <taxon>Ascomycota</taxon>
        <taxon>Pezizomycotina</taxon>
        <taxon>Sordariomycetes</taxon>
        <taxon>Hypocreomycetidae</taxon>
        <taxon>Hypocreales</taxon>
        <taxon>Nectriaceae</taxon>
        <taxon>Neonectria</taxon>
    </lineage>
</organism>
<comment type="caution">
    <text evidence="4">The sequence shown here is derived from an EMBL/GenBank/DDBJ whole genome shotgun (WGS) entry which is preliminary data.</text>
</comment>